<name>A0A4Q7WU22_9ACTN</name>
<gene>
    <name evidence="1" type="ORF">EV645_4643</name>
</gene>
<dbReference type="EMBL" id="SHKR01000013">
    <property type="protein sequence ID" value="RZU13790.1"/>
    <property type="molecule type" value="Genomic_DNA"/>
</dbReference>
<comment type="caution">
    <text evidence="1">The sequence shown here is derived from an EMBL/GenBank/DDBJ whole genome shotgun (WGS) entry which is preliminary data.</text>
</comment>
<sequence>MLTPRHQALLMTLAGMTVGVAVFGAVLAINGGNPFATDNNTSVGIVSSAPPSTPACAGCLAPDSLHYIVQDFGTDDDPVSAEVPAGWKSAQDGTRPKFLDPTGVWQVRFDTRGSKQTPDQLVAGREHSIDERNLKVLSRDNGTLVYTYTDQARGPRMGLSRWISLDGGQTSAVEITVGGRPQDEAGLVAVLQQATDTLKLPVAPGDTRPN</sequence>
<protein>
    <submittedName>
        <fullName evidence="1">Uncharacterized protein</fullName>
    </submittedName>
</protein>
<reference evidence="1 2" key="1">
    <citation type="journal article" date="2015" name="Stand. Genomic Sci.">
        <title>Genomic Encyclopedia of Bacterial and Archaeal Type Strains, Phase III: the genomes of soil and plant-associated and newly described type strains.</title>
        <authorList>
            <person name="Whitman W.B."/>
            <person name="Woyke T."/>
            <person name="Klenk H.P."/>
            <person name="Zhou Y."/>
            <person name="Lilburn T.G."/>
            <person name="Beck B.J."/>
            <person name="De Vos P."/>
            <person name="Vandamme P."/>
            <person name="Eisen J.A."/>
            <person name="Garrity G."/>
            <person name="Hugenholtz P."/>
            <person name="Kyrpides N.C."/>
        </authorList>
    </citation>
    <scope>NUCLEOTIDE SEQUENCE [LARGE SCALE GENOMIC DNA]</scope>
    <source>
        <strain evidence="1 2">VKM Ac-2540</strain>
    </source>
</reference>
<organism evidence="1 2">
    <name type="scientific">Kribbella rubisoli</name>
    <dbReference type="NCBI Taxonomy" id="3075929"/>
    <lineage>
        <taxon>Bacteria</taxon>
        <taxon>Bacillati</taxon>
        <taxon>Actinomycetota</taxon>
        <taxon>Actinomycetes</taxon>
        <taxon>Propionibacteriales</taxon>
        <taxon>Kribbellaceae</taxon>
        <taxon>Kribbella</taxon>
    </lineage>
</organism>
<evidence type="ECO:0000313" key="2">
    <source>
        <dbReference type="Proteomes" id="UP000292027"/>
    </source>
</evidence>
<accession>A0A4Q7WU22</accession>
<evidence type="ECO:0000313" key="1">
    <source>
        <dbReference type="EMBL" id="RZU13790.1"/>
    </source>
</evidence>
<keyword evidence="2" id="KW-1185">Reference proteome</keyword>
<proteinExistence type="predicted"/>
<dbReference type="Proteomes" id="UP000292027">
    <property type="component" value="Unassembled WGS sequence"/>
</dbReference>
<dbReference type="OrthoDB" id="3821655at2"/>
<dbReference type="RefSeq" id="WP_130446007.1">
    <property type="nucleotide sequence ID" value="NZ_SHKR01000013.1"/>
</dbReference>
<dbReference type="AlphaFoldDB" id="A0A4Q7WU22"/>